<evidence type="ECO:0000313" key="3">
    <source>
        <dbReference type="Proteomes" id="UP000645390"/>
    </source>
</evidence>
<name>A0ABQ2BI47_9SPHI</name>
<evidence type="ECO:0000256" key="1">
    <source>
        <dbReference type="SAM" id="Phobius"/>
    </source>
</evidence>
<dbReference type="EMBL" id="BMDJ01000003">
    <property type="protein sequence ID" value="GGI24743.1"/>
    <property type="molecule type" value="Genomic_DNA"/>
</dbReference>
<dbReference type="Proteomes" id="UP000645390">
    <property type="component" value="Unassembled WGS sequence"/>
</dbReference>
<organism evidence="2 3">
    <name type="scientific">Pedobacter mendelii</name>
    <dbReference type="NCBI Taxonomy" id="1908240"/>
    <lineage>
        <taxon>Bacteria</taxon>
        <taxon>Pseudomonadati</taxon>
        <taxon>Bacteroidota</taxon>
        <taxon>Sphingobacteriia</taxon>
        <taxon>Sphingobacteriales</taxon>
        <taxon>Sphingobacteriaceae</taxon>
        <taxon>Pedobacter</taxon>
    </lineage>
</organism>
<protein>
    <submittedName>
        <fullName evidence="2">Uncharacterized protein</fullName>
    </submittedName>
</protein>
<feature type="transmembrane region" description="Helical" evidence="1">
    <location>
        <begin position="314"/>
        <end position="331"/>
    </location>
</feature>
<evidence type="ECO:0000313" key="2">
    <source>
        <dbReference type="EMBL" id="GGI24743.1"/>
    </source>
</evidence>
<comment type="caution">
    <text evidence="2">The sequence shown here is derived from an EMBL/GenBank/DDBJ whole genome shotgun (WGS) entry which is preliminary data.</text>
</comment>
<reference evidence="3" key="1">
    <citation type="journal article" date="2019" name="Int. J. Syst. Evol. Microbiol.">
        <title>The Global Catalogue of Microorganisms (GCM) 10K type strain sequencing project: providing services to taxonomists for standard genome sequencing and annotation.</title>
        <authorList>
            <consortium name="The Broad Institute Genomics Platform"/>
            <consortium name="The Broad Institute Genome Sequencing Center for Infectious Disease"/>
            <person name="Wu L."/>
            <person name="Ma J."/>
        </authorList>
    </citation>
    <scope>NUCLEOTIDE SEQUENCE [LARGE SCALE GENOMIC DNA]</scope>
    <source>
        <strain evidence="3">CCM 8939</strain>
    </source>
</reference>
<feature type="transmembrane region" description="Helical" evidence="1">
    <location>
        <begin position="252"/>
        <end position="279"/>
    </location>
</feature>
<feature type="transmembrane region" description="Helical" evidence="1">
    <location>
        <begin position="291"/>
        <end position="308"/>
    </location>
</feature>
<dbReference type="RefSeq" id="WP_188412562.1">
    <property type="nucleotide sequence ID" value="NZ_BMDJ01000003.1"/>
</dbReference>
<gene>
    <name evidence="2" type="ORF">GCM10008119_14180</name>
</gene>
<accession>A0ABQ2BI47</accession>
<proteinExistence type="predicted"/>
<keyword evidence="1" id="KW-0472">Membrane</keyword>
<keyword evidence="3" id="KW-1185">Reference proteome</keyword>
<sequence>MREQEYWITNSEENKIKDEFFCFADPRELRDKIDQTLTKEHYKWEELDTNEEDLFYECHYKSNEADLKIEICKPDKLKPYLLSIKVLGGTDPLKEISKLCKVNMWSACNTSSLEYLDLAKTQTCSIIEEDKENERKNYWEEFNKAQEEEEQRKVDLEEDKENRSYNDNSIETEFYKTPFGKVIFEEISNNKELLSLKKLINFPYDDFQKLKNDVKKGTSKVLSFYKYKLLKGINKDIKSMLYHDVTIFMPNLIILISIILAIFLKDWTFLLILPIKFIIGRLTTNSNDKPYLKYLAFTVFIASIYLFYLGHINISIIVLLSGVLLSSVLIARHQFNSAMTNLALINEEIFCYLIITDHIWLKTKNDLYIYSAVKRANDMINSWEIDGKL</sequence>
<keyword evidence="1" id="KW-1133">Transmembrane helix</keyword>
<keyword evidence="1" id="KW-0812">Transmembrane</keyword>